<sequence length="199" mass="21762">MNDALGAGASWPGVEITLEAAIADAEIELFHDLYEQAFGPLRAQAVARQVLHRNEFRAEMTDTRIDKIVARTPAGEPIGLTTLTRHLDTVPWISPEYFATRFPQHAERNAIYYAGFTLVTPTARHGVAFHAMISTVVQILAADGGVVGWDICSYNNSQFSFADALRSAIGEQANVEVAIEDSQTYYAARFIDDDADQGG</sequence>
<gene>
    <name evidence="1" type="ORF">B7C42_07106</name>
</gene>
<dbReference type="RefSeq" id="WP_051042960.1">
    <property type="nucleotide sequence ID" value="NZ_JAAXOR010000002.1"/>
</dbReference>
<dbReference type="AlphaFoldDB" id="A0A231GW80"/>
<name>A0A231GW80_9NOCA</name>
<protein>
    <recommendedName>
        <fullName evidence="3">N-acetyltransferase domain-containing protein</fullName>
    </recommendedName>
</protein>
<dbReference type="Proteomes" id="UP000215506">
    <property type="component" value="Unassembled WGS sequence"/>
</dbReference>
<reference evidence="1 2" key="1">
    <citation type="submission" date="2017-07" db="EMBL/GenBank/DDBJ databases">
        <title>First draft Genome Sequence of Nocardia cerradoensis isolated from human infection.</title>
        <authorList>
            <person name="Carrasco G."/>
        </authorList>
    </citation>
    <scope>NUCLEOTIDE SEQUENCE [LARGE SCALE GENOMIC DNA]</scope>
    <source>
        <strain evidence="1 2">CNM20130759</strain>
    </source>
</reference>
<comment type="caution">
    <text evidence="1">The sequence shown here is derived from an EMBL/GenBank/DDBJ whole genome shotgun (WGS) entry which is preliminary data.</text>
</comment>
<evidence type="ECO:0000313" key="2">
    <source>
        <dbReference type="Proteomes" id="UP000215506"/>
    </source>
</evidence>
<dbReference type="EMBL" id="NGAF01000026">
    <property type="protein sequence ID" value="OXR40822.1"/>
    <property type="molecule type" value="Genomic_DNA"/>
</dbReference>
<organism evidence="1 2">
    <name type="scientific">Nocardia cerradoensis</name>
    <dbReference type="NCBI Taxonomy" id="85688"/>
    <lineage>
        <taxon>Bacteria</taxon>
        <taxon>Bacillati</taxon>
        <taxon>Actinomycetota</taxon>
        <taxon>Actinomycetes</taxon>
        <taxon>Mycobacteriales</taxon>
        <taxon>Nocardiaceae</taxon>
        <taxon>Nocardia</taxon>
    </lineage>
</organism>
<proteinExistence type="predicted"/>
<accession>A0A231GW80</accession>
<evidence type="ECO:0008006" key="3">
    <source>
        <dbReference type="Google" id="ProtNLM"/>
    </source>
</evidence>
<keyword evidence="2" id="KW-1185">Reference proteome</keyword>
<evidence type="ECO:0000313" key="1">
    <source>
        <dbReference type="EMBL" id="OXR40822.1"/>
    </source>
</evidence>